<evidence type="ECO:0000313" key="3">
    <source>
        <dbReference type="Proteomes" id="UP001595975"/>
    </source>
</evidence>
<dbReference type="CDD" id="cd00093">
    <property type="entry name" value="HTH_XRE"/>
    <property type="match status" value="1"/>
</dbReference>
<dbReference type="SMART" id="SM00530">
    <property type="entry name" value="HTH_XRE"/>
    <property type="match status" value="1"/>
</dbReference>
<dbReference type="Pfam" id="PF19054">
    <property type="entry name" value="DUF5753"/>
    <property type="match status" value="1"/>
</dbReference>
<dbReference type="InterPro" id="IPR010982">
    <property type="entry name" value="Lambda_DNA-bd_dom_sf"/>
</dbReference>
<dbReference type="Pfam" id="PF13560">
    <property type="entry name" value="HTH_31"/>
    <property type="match status" value="1"/>
</dbReference>
<keyword evidence="3" id="KW-1185">Reference proteome</keyword>
<reference evidence="3" key="1">
    <citation type="journal article" date="2019" name="Int. J. Syst. Evol. Microbiol.">
        <title>The Global Catalogue of Microorganisms (GCM) 10K type strain sequencing project: providing services to taxonomists for standard genome sequencing and annotation.</title>
        <authorList>
            <consortium name="The Broad Institute Genomics Platform"/>
            <consortium name="The Broad Institute Genome Sequencing Center for Infectious Disease"/>
            <person name="Wu L."/>
            <person name="Ma J."/>
        </authorList>
    </citation>
    <scope>NUCLEOTIDE SEQUENCE [LARGE SCALE GENOMIC DNA]</scope>
    <source>
        <strain evidence="3">CGMCC 4.1437</strain>
    </source>
</reference>
<evidence type="ECO:0000259" key="1">
    <source>
        <dbReference type="PROSITE" id="PS50943"/>
    </source>
</evidence>
<gene>
    <name evidence="2" type="ORF">ACFP3U_16780</name>
</gene>
<evidence type="ECO:0000313" key="2">
    <source>
        <dbReference type="EMBL" id="MFC5664636.1"/>
    </source>
</evidence>
<dbReference type="PROSITE" id="PS50943">
    <property type="entry name" value="HTH_CROC1"/>
    <property type="match status" value="1"/>
</dbReference>
<protein>
    <submittedName>
        <fullName evidence="2">Helix-turn-helix domain-containing protein</fullName>
    </submittedName>
</protein>
<name>A0ABW0X853_9ACTN</name>
<dbReference type="SUPFAM" id="SSF47413">
    <property type="entry name" value="lambda repressor-like DNA-binding domains"/>
    <property type="match status" value="1"/>
</dbReference>
<accession>A0ABW0X853</accession>
<dbReference type="EMBL" id="JBHSOF010000019">
    <property type="protein sequence ID" value="MFC5664636.1"/>
    <property type="molecule type" value="Genomic_DNA"/>
</dbReference>
<feature type="domain" description="HTH cro/C1-type" evidence="1">
    <location>
        <begin position="18"/>
        <end position="59"/>
    </location>
</feature>
<proteinExistence type="predicted"/>
<dbReference type="InterPro" id="IPR043917">
    <property type="entry name" value="DUF5753"/>
</dbReference>
<dbReference type="InterPro" id="IPR001387">
    <property type="entry name" value="Cro/C1-type_HTH"/>
</dbReference>
<dbReference type="Gene3D" id="1.10.260.40">
    <property type="entry name" value="lambda repressor-like DNA-binding domains"/>
    <property type="match status" value="1"/>
</dbReference>
<dbReference type="Proteomes" id="UP001595975">
    <property type="component" value="Unassembled WGS sequence"/>
</dbReference>
<sequence>MGAPAQPPMAWKYCGDQIKRWRAQAGVTREELSRAANYDIESVRSMESGRRKPSLKLLETADELCDARGMLLGAKDYLIPEKFSSYSRGYTQAESEAIALQAYSALLVPGLLQTEEYARETISNSYPPLDDETVEARVTGRMQRQERLTSSPTVFHGFVIYEVALRAPIGEPGLMKRQLNHLLEIGRLRNVSIQVLPISRAAYAALNGPIILLETPDHEQLAYVEGQNTGILYADAARVNVIAQRHGMIRMQALSIEESEAFIRGVVEEL</sequence>
<comment type="caution">
    <text evidence="2">The sequence shown here is derived from an EMBL/GenBank/DDBJ whole genome shotgun (WGS) entry which is preliminary data.</text>
</comment>
<organism evidence="2 3">
    <name type="scientific">Kitasatospora misakiensis</name>
    <dbReference type="NCBI Taxonomy" id="67330"/>
    <lineage>
        <taxon>Bacteria</taxon>
        <taxon>Bacillati</taxon>
        <taxon>Actinomycetota</taxon>
        <taxon>Actinomycetes</taxon>
        <taxon>Kitasatosporales</taxon>
        <taxon>Streptomycetaceae</taxon>
        <taxon>Kitasatospora</taxon>
    </lineage>
</organism>
<dbReference type="RefSeq" id="WP_380226332.1">
    <property type="nucleotide sequence ID" value="NZ_JBHSOF010000019.1"/>
</dbReference>